<name>F3GSF3_PSESJ</name>
<dbReference type="HOGENOM" id="CLU_3379053_0_0_6"/>
<evidence type="ECO:0000313" key="2">
    <source>
        <dbReference type="Proteomes" id="UP000004986"/>
    </source>
</evidence>
<organism evidence="1 2">
    <name type="scientific">Pseudomonas syringae pv. pisi str. 1704B</name>
    <dbReference type="NCBI Taxonomy" id="629263"/>
    <lineage>
        <taxon>Bacteria</taxon>
        <taxon>Pseudomonadati</taxon>
        <taxon>Pseudomonadota</taxon>
        <taxon>Gammaproteobacteria</taxon>
        <taxon>Pseudomonadales</taxon>
        <taxon>Pseudomonadaceae</taxon>
        <taxon>Pseudomonas</taxon>
        <taxon>Pseudomonas syringae</taxon>
    </lineage>
</organism>
<sequence length="34" mass="4137">ERKFFVEYLWQQRPARIAAATEPAFQWRLAGWRG</sequence>
<protein>
    <submittedName>
        <fullName evidence="1">Uncharacterized protein</fullName>
    </submittedName>
</protein>
<feature type="non-terminal residue" evidence="1">
    <location>
        <position position="1"/>
    </location>
</feature>
<accession>F3GSF3</accession>
<dbReference type="EMBL" id="AEAI01005018">
    <property type="protein sequence ID" value="EGH50006.1"/>
    <property type="molecule type" value="Genomic_DNA"/>
</dbReference>
<feature type="non-terminal residue" evidence="1">
    <location>
        <position position="34"/>
    </location>
</feature>
<keyword evidence="2" id="KW-1185">Reference proteome</keyword>
<comment type="caution">
    <text evidence="1">The sequence shown here is derived from an EMBL/GenBank/DDBJ whole genome shotgun (WGS) entry which is preliminary data.</text>
</comment>
<dbReference type="Proteomes" id="UP000004986">
    <property type="component" value="Unassembled WGS sequence"/>
</dbReference>
<evidence type="ECO:0000313" key="1">
    <source>
        <dbReference type="EMBL" id="EGH50006.1"/>
    </source>
</evidence>
<reference evidence="1 2" key="1">
    <citation type="journal article" date="2011" name="PLoS Pathog.">
        <title>Dynamic evolution of pathogenicity revealed by sequencing and comparative genomics of 19 Pseudomonas syringae isolates.</title>
        <authorList>
            <person name="Baltrus D.A."/>
            <person name="Nishimura M.T."/>
            <person name="Romanchuk A."/>
            <person name="Chang J.H."/>
            <person name="Mukhtar M.S."/>
            <person name="Cherkis K."/>
            <person name="Roach J."/>
            <person name="Grant S.R."/>
            <person name="Jones C.D."/>
            <person name="Dangl J.L."/>
        </authorList>
    </citation>
    <scope>NUCLEOTIDE SEQUENCE [LARGE SCALE GENOMIC DNA]</scope>
    <source>
        <strain evidence="1 2">1704B</strain>
    </source>
</reference>
<gene>
    <name evidence="1" type="ORF">PSYPI_49372</name>
</gene>
<dbReference type="AlphaFoldDB" id="F3GSF3"/>
<proteinExistence type="predicted"/>